<feature type="region of interest" description="Disordered" evidence="3">
    <location>
        <begin position="68"/>
        <end position="90"/>
    </location>
</feature>
<comment type="caution">
    <text evidence="5">The sequence shown here is derived from an EMBL/GenBank/DDBJ whole genome shotgun (WGS) entry which is preliminary data.</text>
</comment>
<dbReference type="InterPro" id="IPR024930">
    <property type="entry name" value="Skp_dom_sf"/>
</dbReference>
<dbReference type="InterPro" id="IPR005632">
    <property type="entry name" value="Chaperone_Skp"/>
</dbReference>
<name>A0A6B3R5V1_9FLAO</name>
<dbReference type="PANTHER" id="PTHR35089">
    <property type="entry name" value="CHAPERONE PROTEIN SKP"/>
    <property type="match status" value="1"/>
</dbReference>
<protein>
    <submittedName>
        <fullName evidence="5">OmpH family outer membrane protein</fullName>
    </submittedName>
</protein>
<dbReference type="Gene3D" id="3.30.910.20">
    <property type="entry name" value="Skp domain"/>
    <property type="match status" value="1"/>
</dbReference>
<keyword evidence="6" id="KW-1185">Reference proteome</keyword>
<dbReference type="GO" id="GO:0050821">
    <property type="term" value="P:protein stabilization"/>
    <property type="evidence" value="ECO:0007669"/>
    <property type="project" value="TreeGrafter"/>
</dbReference>
<dbReference type="RefSeq" id="WP_164003407.1">
    <property type="nucleotide sequence ID" value="NZ_JAAIKD010000001.1"/>
</dbReference>
<feature type="signal peptide" evidence="4">
    <location>
        <begin position="1"/>
        <end position="23"/>
    </location>
</feature>
<feature type="chain" id="PRO_5025576621" evidence="4">
    <location>
        <begin position="24"/>
        <end position="169"/>
    </location>
</feature>
<accession>A0A6B3R5V1</accession>
<gene>
    <name evidence="5" type="ORF">G3567_01370</name>
</gene>
<proteinExistence type="inferred from homology"/>
<dbReference type="AlphaFoldDB" id="A0A6B3R5V1"/>
<evidence type="ECO:0000256" key="2">
    <source>
        <dbReference type="ARBA" id="ARBA00022729"/>
    </source>
</evidence>
<dbReference type="EMBL" id="JAAIKD010000001">
    <property type="protein sequence ID" value="NEV92794.1"/>
    <property type="molecule type" value="Genomic_DNA"/>
</dbReference>
<dbReference type="Proteomes" id="UP000478505">
    <property type="component" value="Unassembled WGS sequence"/>
</dbReference>
<dbReference type="GO" id="GO:0051082">
    <property type="term" value="F:unfolded protein binding"/>
    <property type="evidence" value="ECO:0007669"/>
    <property type="project" value="InterPro"/>
</dbReference>
<comment type="similarity">
    <text evidence="1">Belongs to the Skp family.</text>
</comment>
<dbReference type="PANTHER" id="PTHR35089:SF1">
    <property type="entry name" value="CHAPERONE PROTEIN SKP"/>
    <property type="match status" value="1"/>
</dbReference>
<evidence type="ECO:0000313" key="6">
    <source>
        <dbReference type="Proteomes" id="UP000478505"/>
    </source>
</evidence>
<dbReference type="SUPFAM" id="SSF111384">
    <property type="entry name" value="OmpH-like"/>
    <property type="match status" value="1"/>
</dbReference>
<organism evidence="5 6">
    <name type="scientific">Psychroflexus aurantiacus</name>
    <dbReference type="NCBI Taxonomy" id="2709310"/>
    <lineage>
        <taxon>Bacteria</taxon>
        <taxon>Pseudomonadati</taxon>
        <taxon>Bacteroidota</taxon>
        <taxon>Flavobacteriia</taxon>
        <taxon>Flavobacteriales</taxon>
        <taxon>Flavobacteriaceae</taxon>
        <taxon>Psychroflexus</taxon>
    </lineage>
</organism>
<evidence type="ECO:0000256" key="3">
    <source>
        <dbReference type="SAM" id="MobiDB-lite"/>
    </source>
</evidence>
<sequence length="169" mass="19295">MKNLKTIVIGLVLSLGLMATTNAQSKIAHINSQEFVRSLPSYQAAMTEVDQREKTYRKEIDDLLKEAQKTNERYQREAQTKTEEENQKRAMELQEMQQSIMEYRQTASEDLQKKQEELMRPVLEKARQVIQDVARSKGFDYVLDSSLGAGVLMADGYNLMDDAKAAIGE</sequence>
<evidence type="ECO:0000256" key="1">
    <source>
        <dbReference type="ARBA" id="ARBA00009091"/>
    </source>
</evidence>
<evidence type="ECO:0000256" key="4">
    <source>
        <dbReference type="SAM" id="SignalP"/>
    </source>
</evidence>
<dbReference type="SMART" id="SM00935">
    <property type="entry name" value="OmpH"/>
    <property type="match status" value="1"/>
</dbReference>
<reference evidence="5 6" key="1">
    <citation type="submission" date="2020-02" db="EMBL/GenBank/DDBJ databases">
        <title>Flavobacteriaceae Psychroflexus bacterium YR1-1, complete genome.</title>
        <authorList>
            <person name="Li Y."/>
            <person name="Wu S."/>
        </authorList>
    </citation>
    <scope>NUCLEOTIDE SEQUENCE [LARGE SCALE GENOMIC DNA]</scope>
    <source>
        <strain evidence="5 6">YR1-1</strain>
    </source>
</reference>
<keyword evidence="2 4" id="KW-0732">Signal</keyword>
<evidence type="ECO:0000313" key="5">
    <source>
        <dbReference type="EMBL" id="NEV92794.1"/>
    </source>
</evidence>
<dbReference type="Pfam" id="PF03938">
    <property type="entry name" value="OmpH"/>
    <property type="match status" value="1"/>
</dbReference>
<dbReference type="GO" id="GO:0005829">
    <property type="term" value="C:cytosol"/>
    <property type="evidence" value="ECO:0007669"/>
    <property type="project" value="TreeGrafter"/>
</dbReference>